<keyword evidence="3" id="KW-1003">Cell membrane</keyword>
<keyword evidence="5 9" id="KW-0812">Transmembrane</keyword>
<comment type="subcellular location">
    <subcellularLocation>
        <location evidence="1 9">Cell inner membrane</location>
        <topology evidence="1 9">Multi-pass membrane protein</topology>
    </subcellularLocation>
</comment>
<dbReference type="STRING" id="1508389.SAMN05444003_3302"/>
<keyword evidence="2 9" id="KW-0813">Transport</keyword>
<dbReference type="AlphaFoldDB" id="A0A1M5TAI1"/>
<sequence length="186" mass="21345">MKTLSKWFTRGTEFIAAMCLAAIFITFLLQIIFRYVPFLEPIGWSVVLISLLWVFVIFFGCSFIVQEKDHVTFDVLYLAAPRPARKVMALITAVIMVAAMVYSFPAVWETVFGNRLMELKKIQTIRIPITGDKIAIKWLFAPFVMFMVVVTIRYIWRIYTVLKFGPPETEMEAIIAAEAPSDEVSE</sequence>
<feature type="domain" description="Tripartite ATP-independent periplasmic transporters DctQ component" evidence="10">
    <location>
        <begin position="24"/>
        <end position="162"/>
    </location>
</feature>
<dbReference type="GO" id="GO:0015740">
    <property type="term" value="P:C4-dicarboxylate transport"/>
    <property type="evidence" value="ECO:0007669"/>
    <property type="project" value="TreeGrafter"/>
</dbReference>
<dbReference type="OrthoDB" id="4250245at2"/>
<proteinExistence type="inferred from homology"/>
<dbReference type="InterPro" id="IPR055348">
    <property type="entry name" value="DctQ"/>
</dbReference>
<evidence type="ECO:0000256" key="2">
    <source>
        <dbReference type="ARBA" id="ARBA00022448"/>
    </source>
</evidence>
<dbReference type="Proteomes" id="UP000184074">
    <property type="component" value="Unassembled WGS sequence"/>
</dbReference>
<evidence type="ECO:0000256" key="8">
    <source>
        <dbReference type="ARBA" id="ARBA00038436"/>
    </source>
</evidence>
<feature type="transmembrane region" description="Helical" evidence="9">
    <location>
        <begin position="42"/>
        <end position="66"/>
    </location>
</feature>
<dbReference type="PANTHER" id="PTHR35011:SF2">
    <property type="entry name" value="2,3-DIKETO-L-GULONATE TRAP TRANSPORTER SMALL PERMEASE PROTEIN YIAM"/>
    <property type="match status" value="1"/>
</dbReference>
<feature type="transmembrane region" description="Helical" evidence="9">
    <location>
        <begin position="87"/>
        <end position="108"/>
    </location>
</feature>
<name>A0A1M5TAI1_9RHOB</name>
<evidence type="ECO:0000256" key="4">
    <source>
        <dbReference type="ARBA" id="ARBA00022519"/>
    </source>
</evidence>
<dbReference type="GO" id="GO:0022857">
    <property type="term" value="F:transmembrane transporter activity"/>
    <property type="evidence" value="ECO:0007669"/>
    <property type="project" value="UniProtKB-UniRule"/>
</dbReference>
<evidence type="ECO:0000313" key="11">
    <source>
        <dbReference type="EMBL" id="SHH47688.1"/>
    </source>
</evidence>
<evidence type="ECO:0000259" key="10">
    <source>
        <dbReference type="Pfam" id="PF04290"/>
    </source>
</evidence>
<dbReference type="GO" id="GO:0005886">
    <property type="term" value="C:plasma membrane"/>
    <property type="evidence" value="ECO:0007669"/>
    <property type="project" value="UniProtKB-SubCell"/>
</dbReference>
<evidence type="ECO:0000256" key="6">
    <source>
        <dbReference type="ARBA" id="ARBA00022989"/>
    </source>
</evidence>
<keyword evidence="12" id="KW-1185">Reference proteome</keyword>
<dbReference type="EMBL" id="FQXB01000009">
    <property type="protein sequence ID" value="SHH47688.1"/>
    <property type="molecule type" value="Genomic_DNA"/>
</dbReference>
<dbReference type="InterPro" id="IPR007387">
    <property type="entry name" value="TRAP_DctQ"/>
</dbReference>
<dbReference type="RefSeq" id="WP_072903013.1">
    <property type="nucleotide sequence ID" value="NZ_FQXB01000009.1"/>
</dbReference>
<evidence type="ECO:0000256" key="9">
    <source>
        <dbReference type="RuleBase" id="RU369079"/>
    </source>
</evidence>
<feature type="transmembrane region" description="Helical" evidence="9">
    <location>
        <begin position="12"/>
        <end position="36"/>
    </location>
</feature>
<protein>
    <recommendedName>
        <fullName evidence="9">TRAP transporter small permease protein</fullName>
    </recommendedName>
</protein>
<evidence type="ECO:0000256" key="5">
    <source>
        <dbReference type="ARBA" id="ARBA00022692"/>
    </source>
</evidence>
<evidence type="ECO:0000313" key="12">
    <source>
        <dbReference type="Proteomes" id="UP000184074"/>
    </source>
</evidence>
<dbReference type="Pfam" id="PF04290">
    <property type="entry name" value="DctQ"/>
    <property type="match status" value="1"/>
</dbReference>
<organism evidence="11 12">
    <name type="scientific">Cognatiyoonia sediminum</name>
    <dbReference type="NCBI Taxonomy" id="1508389"/>
    <lineage>
        <taxon>Bacteria</taxon>
        <taxon>Pseudomonadati</taxon>
        <taxon>Pseudomonadota</taxon>
        <taxon>Alphaproteobacteria</taxon>
        <taxon>Rhodobacterales</taxon>
        <taxon>Paracoccaceae</taxon>
        <taxon>Cognatiyoonia</taxon>
    </lineage>
</organism>
<evidence type="ECO:0000256" key="3">
    <source>
        <dbReference type="ARBA" id="ARBA00022475"/>
    </source>
</evidence>
<accession>A0A1M5TAI1</accession>
<gene>
    <name evidence="11" type="ORF">SAMN05444003_3302</name>
</gene>
<comment type="function">
    <text evidence="9">Part of the tripartite ATP-independent periplasmic (TRAP) transport system.</text>
</comment>
<keyword evidence="4 9" id="KW-0997">Cell inner membrane</keyword>
<dbReference type="PANTHER" id="PTHR35011">
    <property type="entry name" value="2,3-DIKETO-L-GULONATE TRAP TRANSPORTER SMALL PERMEASE PROTEIN YIAM"/>
    <property type="match status" value="1"/>
</dbReference>
<comment type="similarity">
    <text evidence="8 9">Belongs to the TRAP transporter small permease family.</text>
</comment>
<evidence type="ECO:0000256" key="1">
    <source>
        <dbReference type="ARBA" id="ARBA00004429"/>
    </source>
</evidence>
<comment type="subunit">
    <text evidence="9">The complex comprises the extracytoplasmic solute receptor protein and the two transmembrane proteins.</text>
</comment>
<feature type="transmembrane region" description="Helical" evidence="9">
    <location>
        <begin position="138"/>
        <end position="156"/>
    </location>
</feature>
<evidence type="ECO:0000256" key="7">
    <source>
        <dbReference type="ARBA" id="ARBA00023136"/>
    </source>
</evidence>
<keyword evidence="7 9" id="KW-0472">Membrane</keyword>
<reference evidence="11 12" key="1">
    <citation type="submission" date="2016-11" db="EMBL/GenBank/DDBJ databases">
        <authorList>
            <person name="Jaros S."/>
            <person name="Januszkiewicz K."/>
            <person name="Wedrychowicz H."/>
        </authorList>
    </citation>
    <scope>NUCLEOTIDE SEQUENCE [LARGE SCALE GENOMIC DNA]</scope>
    <source>
        <strain evidence="11 12">DSM 28715</strain>
    </source>
</reference>
<keyword evidence="6 9" id="KW-1133">Transmembrane helix</keyword>